<dbReference type="EMBL" id="VXIV02003376">
    <property type="protein sequence ID" value="KAF6017576.1"/>
    <property type="molecule type" value="Genomic_DNA"/>
</dbReference>
<feature type="transmembrane region" description="Helical" evidence="9">
    <location>
        <begin position="249"/>
        <end position="269"/>
    </location>
</feature>
<evidence type="ECO:0000256" key="8">
    <source>
        <dbReference type="ARBA" id="ARBA00023136"/>
    </source>
</evidence>
<evidence type="ECO:0000256" key="7">
    <source>
        <dbReference type="ARBA" id="ARBA00023128"/>
    </source>
</evidence>
<evidence type="ECO:0000256" key="6">
    <source>
        <dbReference type="ARBA" id="ARBA00022989"/>
    </source>
</evidence>
<sequence>MAPGNSEFPLPGFNIDERLWDQNSLLGRFKHYLWVTDPRTVFTPTSKLYKAKQLVENYRAGVLPPGVTKEDLIYAKKLYESSFHPDSGELQNVIGRITNLAVVFWQWMNQSFNALVNYTNRNANSEITTTQITVAYVSATSSALAVSLILKSYLAKAASPFLQRYVPFAAVASANMVNIPLMRQRELANGVMMFDEAGNEMVTSKAAAAKGITQVVTSRIVMAAPGMTLLPVVMEYLEKKKWMQKIKPLHGPIQIMGVGCCLLFMTPFACSIFNQRCAITSTTLKSLDSKAYDSLIKKTDGKPPEVLYFNKGL</sequence>
<comment type="caution">
    <text evidence="10">The sequence shown here is derived from an EMBL/GenBank/DDBJ whole genome shotgun (WGS) entry which is preliminary data.</text>
</comment>
<comment type="similarity">
    <text evidence="2">Belongs to the sideroflexin family.</text>
</comment>
<keyword evidence="6 9" id="KW-1133">Transmembrane helix</keyword>
<evidence type="ECO:0000256" key="5">
    <source>
        <dbReference type="ARBA" id="ARBA00022970"/>
    </source>
</evidence>
<dbReference type="GO" id="GO:0005743">
    <property type="term" value="C:mitochondrial inner membrane"/>
    <property type="evidence" value="ECO:0007669"/>
    <property type="project" value="TreeGrafter"/>
</dbReference>
<dbReference type="PANTHER" id="PTHR11153">
    <property type="entry name" value="SIDEROFLEXIN"/>
    <property type="match status" value="1"/>
</dbReference>
<name>A0A7J7IVJ5_BUGNE</name>
<dbReference type="PANTHER" id="PTHR11153:SF14">
    <property type="entry name" value="SIDEROFLEXIN-2"/>
    <property type="match status" value="1"/>
</dbReference>
<organism evidence="10 11">
    <name type="scientific">Bugula neritina</name>
    <name type="common">Brown bryozoan</name>
    <name type="synonym">Sertularia neritina</name>
    <dbReference type="NCBI Taxonomy" id="10212"/>
    <lineage>
        <taxon>Eukaryota</taxon>
        <taxon>Metazoa</taxon>
        <taxon>Spiralia</taxon>
        <taxon>Lophotrochozoa</taxon>
        <taxon>Bryozoa</taxon>
        <taxon>Gymnolaemata</taxon>
        <taxon>Cheilostomatida</taxon>
        <taxon>Flustrina</taxon>
        <taxon>Buguloidea</taxon>
        <taxon>Bugulidae</taxon>
        <taxon>Bugula</taxon>
    </lineage>
</organism>
<protein>
    <recommendedName>
        <fullName evidence="12">Sidoreflexin</fullName>
    </recommendedName>
</protein>
<dbReference type="AlphaFoldDB" id="A0A7J7IVJ5"/>
<dbReference type="Proteomes" id="UP000593567">
    <property type="component" value="Unassembled WGS sequence"/>
</dbReference>
<dbReference type="GO" id="GO:0140300">
    <property type="term" value="P:serine import into mitochondrion"/>
    <property type="evidence" value="ECO:0007669"/>
    <property type="project" value="TreeGrafter"/>
</dbReference>
<dbReference type="OrthoDB" id="6608471at2759"/>
<evidence type="ECO:0000256" key="1">
    <source>
        <dbReference type="ARBA" id="ARBA00004225"/>
    </source>
</evidence>
<keyword evidence="8 9" id="KW-0472">Membrane</keyword>
<gene>
    <name evidence="10" type="ORF">EB796_024108</name>
</gene>
<evidence type="ECO:0008006" key="12">
    <source>
        <dbReference type="Google" id="ProtNLM"/>
    </source>
</evidence>
<proteinExistence type="inferred from homology"/>
<reference evidence="10" key="1">
    <citation type="submission" date="2020-06" db="EMBL/GenBank/DDBJ databases">
        <title>Draft genome of Bugula neritina, a colonial animal packing powerful symbionts and potential medicines.</title>
        <authorList>
            <person name="Rayko M."/>
        </authorList>
    </citation>
    <scope>NUCLEOTIDE SEQUENCE [LARGE SCALE GENOMIC DNA]</scope>
    <source>
        <strain evidence="10">Kwan_BN1</strain>
    </source>
</reference>
<keyword evidence="5" id="KW-0029">Amino-acid transport</keyword>
<evidence type="ECO:0000256" key="4">
    <source>
        <dbReference type="ARBA" id="ARBA00022692"/>
    </source>
</evidence>
<evidence type="ECO:0000256" key="3">
    <source>
        <dbReference type="ARBA" id="ARBA00022448"/>
    </source>
</evidence>
<feature type="transmembrane region" description="Helical" evidence="9">
    <location>
        <begin position="220"/>
        <end position="237"/>
    </location>
</feature>
<keyword evidence="7" id="KW-0496">Mitochondrion</keyword>
<evidence type="ECO:0000256" key="2">
    <source>
        <dbReference type="ARBA" id="ARBA00005974"/>
    </source>
</evidence>
<comment type="subcellular location">
    <subcellularLocation>
        <location evidence="1">Mitochondrion membrane</location>
        <topology evidence="1">Multi-pass membrane protein</topology>
    </subcellularLocation>
</comment>
<dbReference type="Pfam" id="PF03820">
    <property type="entry name" value="SFXNs"/>
    <property type="match status" value="2"/>
</dbReference>
<keyword evidence="11" id="KW-1185">Reference proteome</keyword>
<keyword evidence="3" id="KW-0813">Transport</keyword>
<accession>A0A7J7IVJ5</accession>
<dbReference type="InterPro" id="IPR004686">
    <property type="entry name" value="Mtc"/>
</dbReference>
<evidence type="ECO:0000256" key="9">
    <source>
        <dbReference type="SAM" id="Phobius"/>
    </source>
</evidence>
<evidence type="ECO:0000313" key="11">
    <source>
        <dbReference type="Proteomes" id="UP000593567"/>
    </source>
</evidence>
<keyword evidence="4 9" id="KW-0812">Transmembrane</keyword>
<dbReference type="GO" id="GO:0015075">
    <property type="term" value="F:monoatomic ion transmembrane transporter activity"/>
    <property type="evidence" value="ECO:0007669"/>
    <property type="project" value="InterPro"/>
</dbReference>
<evidence type="ECO:0000313" key="10">
    <source>
        <dbReference type="EMBL" id="KAF6017576.1"/>
    </source>
</evidence>